<feature type="region of interest" description="Disordered" evidence="1">
    <location>
        <begin position="88"/>
        <end position="108"/>
    </location>
</feature>
<proteinExistence type="predicted"/>
<dbReference type="KEGG" id="nai:NECAME_05868"/>
<evidence type="ECO:0000313" key="2">
    <source>
        <dbReference type="EMBL" id="ETN86692.1"/>
    </source>
</evidence>
<dbReference type="EMBL" id="KI657512">
    <property type="protein sequence ID" value="ETN86692.1"/>
    <property type="molecule type" value="Genomic_DNA"/>
</dbReference>
<sequence>MSISDESLRSRKPSALSRKISNALGVQRRSHSIQPVHLSTVHQIPFDYSPSHVTVDIQNGGGEKKTSTTGNVLEIVKEEEGVELDLPADGREDKAVQNAQNPLTSVRK</sequence>
<accession>W2U068</accession>
<organism evidence="2 3">
    <name type="scientific">Necator americanus</name>
    <name type="common">Human hookworm</name>
    <dbReference type="NCBI Taxonomy" id="51031"/>
    <lineage>
        <taxon>Eukaryota</taxon>
        <taxon>Metazoa</taxon>
        <taxon>Ecdysozoa</taxon>
        <taxon>Nematoda</taxon>
        <taxon>Chromadorea</taxon>
        <taxon>Rhabditida</taxon>
        <taxon>Rhabditina</taxon>
        <taxon>Rhabditomorpha</taxon>
        <taxon>Strongyloidea</taxon>
        <taxon>Ancylostomatidae</taxon>
        <taxon>Bunostominae</taxon>
        <taxon>Necator</taxon>
    </lineage>
</organism>
<evidence type="ECO:0000256" key="1">
    <source>
        <dbReference type="SAM" id="MobiDB-lite"/>
    </source>
</evidence>
<evidence type="ECO:0000313" key="3">
    <source>
        <dbReference type="Proteomes" id="UP000053676"/>
    </source>
</evidence>
<dbReference type="AlphaFoldDB" id="W2U068"/>
<dbReference type="OrthoDB" id="10453079at2759"/>
<reference evidence="3" key="1">
    <citation type="journal article" date="2014" name="Nat. Genet.">
        <title>Genome of the human hookworm Necator americanus.</title>
        <authorList>
            <person name="Tang Y.T."/>
            <person name="Gao X."/>
            <person name="Rosa B.A."/>
            <person name="Abubucker S."/>
            <person name="Hallsworth-Pepin K."/>
            <person name="Martin J."/>
            <person name="Tyagi R."/>
            <person name="Heizer E."/>
            <person name="Zhang X."/>
            <person name="Bhonagiri-Palsikar V."/>
            <person name="Minx P."/>
            <person name="Warren W.C."/>
            <person name="Wang Q."/>
            <person name="Zhan B."/>
            <person name="Hotez P.J."/>
            <person name="Sternberg P.W."/>
            <person name="Dougall A."/>
            <person name="Gaze S.T."/>
            <person name="Mulvenna J."/>
            <person name="Sotillo J."/>
            <person name="Ranganathan S."/>
            <person name="Rabelo E.M."/>
            <person name="Wilson R.K."/>
            <person name="Felgner P.L."/>
            <person name="Bethony J."/>
            <person name="Hawdon J.M."/>
            <person name="Gasser R.B."/>
            <person name="Loukas A."/>
            <person name="Mitreva M."/>
        </authorList>
    </citation>
    <scope>NUCLEOTIDE SEQUENCE [LARGE SCALE GENOMIC DNA]</scope>
</reference>
<keyword evidence="3" id="KW-1185">Reference proteome</keyword>
<gene>
    <name evidence="2" type="ORF">NECAME_05868</name>
</gene>
<name>W2U068_NECAM</name>
<dbReference type="Proteomes" id="UP000053676">
    <property type="component" value="Unassembled WGS sequence"/>
</dbReference>
<protein>
    <submittedName>
        <fullName evidence="2">Uncharacterized protein</fullName>
    </submittedName>
</protein>
<feature type="compositionally biased region" description="Polar residues" evidence="1">
    <location>
        <begin position="97"/>
        <end position="108"/>
    </location>
</feature>